<evidence type="ECO:0000313" key="1">
    <source>
        <dbReference type="EMBL" id="KAG2204332.1"/>
    </source>
</evidence>
<accession>A0A8H7R4J8</accession>
<reference evidence="1" key="1">
    <citation type="submission" date="2020-12" db="EMBL/GenBank/DDBJ databases">
        <title>Metabolic potential, ecology and presence of endohyphal bacteria is reflected in genomic diversity of Mucoromycotina.</title>
        <authorList>
            <person name="Muszewska A."/>
            <person name="Okrasinska A."/>
            <person name="Steczkiewicz K."/>
            <person name="Drgas O."/>
            <person name="Orlowska M."/>
            <person name="Perlinska-Lenart U."/>
            <person name="Aleksandrzak-Piekarczyk T."/>
            <person name="Szatraj K."/>
            <person name="Zielenkiewicz U."/>
            <person name="Pilsyk S."/>
            <person name="Malc E."/>
            <person name="Mieczkowski P."/>
            <person name="Kruszewska J.S."/>
            <person name="Biernat P."/>
            <person name="Pawlowska J."/>
        </authorList>
    </citation>
    <scope>NUCLEOTIDE SEQUENCE</scope>
    <source>
        <strain evidence="1">WA0000017839</strain>
    </source>
</reference>
<sequence length="132" mass="14795">MSKRDHVNDDIDEGLLSQADGTANKAVEKDGVFVDGSEETVGTIIKNAAIRKHPIYHLLDSNQQSIVCLGLNSIIDLSARYPERQTALFSKKQWEDISNKGPLYTLNDNLYRDVDEAANSVFNLYNSKQHTQ</sequence>
<dbReference type="EMBL" id="JAEPRD010000045">
    <property type="protein sequence ID" value="KAG2204332.1"/>
    <property type="molecule type" value="Genomic_DNA"/>
</dbReference>
<keyword evidence="2" id="KW-1185">Reference proteome</keyword>
<protein>
    <submittedName>
        <fullName evidence="1">Uncharacterized protein</fullName>
    </submittedName>
</protein>
<gene>
    <name evidence="1" type="ORF">INT47_009374</name>
</gene>
<dbReference type="AlphaFoldDB" id="A0A8H7R4J8"/>
<proteinExistence type="predicted"/>
<name>A0A8H7R4J8_9FUNG</name>
<dbReference type="Proteomes" id="UP000603453">
    <property type="component" value="Unassembled WGS sequence"/>
</dbReference>
<comment type="caution">
    <text evidence="1">The sequence shown here is derived from an EMBL/GenBank/DDBJ whole genome shotgun (WGS) entry which is preliminary data.</text>
</comment>
<organism evidence="1 2">
    <name type="scientific">Mucor saturninus</name>
    <dbReference type="NCBI Taxonomy" id="64648"/>
    <lineage>
        <taxon>Eukaryota</taxon>
        <taxon>Fungi</taxon>
        <taxon>Fungi incertae sedis</taxon>
        <taxon>Mucoromycota</taxon>
        <taxon>Mucoromycotina</taxon>
        <taxon>Mucoromycetes</taxon>
        <taxon>Mucorales</taxon>
        <taxon>Mucorineae</taxon>
        <taxon>Mucoraceae</taxon>
        <taxon>Mucor</taxon>
    </lineage>
</organism>
<evidence type="ECO:0000313" key="2">
    <source>
        <dbReference type="Proteomes" id="UP000603453"/>
    </source>
</evidence>
<dbReference type="OrthoDB" id="2287668at2759"/>